<keyword evidence="1" id="KW-0812">Transmembrane</keyword>
<dbReference type="AlphaFoldDB" id="A0A9W7ZTB1"/>
<accession>A0A9W7ZTB1</accession>
<dbReference type="Proteomes" id="UP001150538">
    <property type="component" value="Unassembled WGS sequence"/>
</dbReference>
<gene>
    <name evidence="2" type="ORF">H4219_003935</name>
</gene>
<organism evidence="2 3">
    <name type="scientific">Mycoemilia scoparia</name>
    <dbReference type="NCBI Taxonomy" id="417184"/>
    <lineage>
        <taxon>Eukaryota</taxon>
        <taxon>Fungi</taxon>
        <taxon>Fungi incertae sedis</taxon>
        <taxon>Zoopagomycota</taxon>
        <taxon>Kickxellomycotina</taxon>
        <taxon>Kickxellomycetes</taxon>
        <taxon>Kickxellales</taxon>
        <taxon>Kickxellaceae</taxon>
        <taxon>Mycoemilia</taxon>
    </lineage>
</organism>
<evidence type="ECO:0000256" key="1">
    <source>
        <dbReference type="SAM" id="Phobius"/>
    </source>
</evidence>
<protein>
    <submittedName>
        <fullName evidence="2">Uncharacterized protein</fullName>
    </submittedName>
</protein>
<keyword evidence="1" id="KW-0472">Membrane</keyword>
<comment type="caution">
    <text evidence="2">The sequence shown here is derived from an EMBL/GenBank/DDBJ whole genome shotgun (WGS) entry which is preliminary data.</text>
</comment>
<keyword evidence="3" id="KW-1185">Reference proteome</keyword>
<proteinExistence type="predicted"/>
<evidence type="ECO:0000313" key="2">
    <source>
        <dbReference type="EMBL" id="KAJ1916172.1"/>
    </source>
</evidence>
<keyword evidence="1" id="KW-1133">Transmembrane helix</keyword>
<name>A0A9W7ZTB1_9FUNG</name>
<feature type="transmembrane region" description="Helical" evidence="1">
    <location>
        <begin position="65"/>
        <end position="88"/>
    </location>
</feature>
<dbReference type="EMBL" id="JANBPU010000112">
    <property type="protein sequence ID" value="KAJ1916172.1"/>
    <property type="molecule type" value="Genomic_DNA"/>
</dbReference>
<reference evidence="2" key="1">
    <citation type="submission" date="2022-07" db="EMBL/GenBank/DDBJ databases">
        <title>Phylogenomic reconstructions and comparative analyses of Kickxellomycotina fungi.</title>
        <authorList>
            <person name="Reynolds N.K."/>
            <person name="Stajich J.E."/>
            <person name="Barry K."/>
            <person name="Grigoriev I.V."/>
            <person name="Crous P."/>
            <person name="Smith M.E."/>
        </authorList>
    </citation>
    <scope>NUCLEOTIDE SEQUENCE</scope>
    <source>
        <strain evidence="2">NBRC 100468</strain>
    </source>
</reference>
<sequence length="338" mass="38347">MLQLLLTVVLQKQLLAKYFNRCYELVSIILGLSIPCVSFGFYKPLGWTSYIMEVARLRDSTAEIFLARVGWVFAAAFASFVIAVFVVIKLFPVWRNSYTLSDIGHPDENGNIGTYSSINRNNSSAAGSGGGKRKRHNSNREDILVLPEFRITKDMRLLQQTVLEHKCSEDSVYTATTVEMMKQASSLSSLYPNDLEKQAYEIGYHHSSGYGGNGMRMPKEEEEVPQRQLQHQRQQHHNAGAKRRKVPLKSVQTKQQLAKLRRSILRVMVYPIVTFSVELAIIVANMMGVHYGTLVCINLFRAAQGIFEFFLFLMNPSLDEVWPILLKPVKAGFSKFIN</sequence>
<feature type="transmembrane region" description="Helical" evidence="1">
    <location>
        <begin position="22"/>
        <end position="45"/>
    </location>
</feature>
<feature type="transmembrane region" description="Helical" evidence="1">
    <location>
        <begin position="264"/>
        <end position="284"/>
    </location>
</feature>
<evidence type="ECO:0000313" key="3">
    <source>
        <dbReference type="Proteomes" id="UP001150538"/>
    </source>
</evidence>